<accession>A0A635RBM5</accession>
<proteinExistence type="predicted"/>
<name>A0A635RBM5_SALET</name>
<gene>
    <name evidence="1" type="ORF">CB695_22335</name>
</gene>
<reference evidence="1" key="1">
    <citation type="submission" date="2018-07" db="EMBL/GenBank/DDBJ databases">
        <authorList>
            <person name="Ashton P.M."/>
            <person name="Dallman T."/>
            <person name="Nair S."/>
            <person name="De Pinna E."/>
            <person name="Peters T."/>
            <person name="Grant K."/>
        </authorList>
    </citation>
    <scope>NUCLEOTIDE SEQUENCE</scope>
    <source>
        <strain evidence="1">368335</strain>
    </source>
</reference>
<dbReference type="EMBL" id="AAMIYH010000027">
    <property type="protein sequence ID" value="EDH8304205.1"/>
    <property type="molecule type" value="Genomic_DNA"/>
</dbReference>
<dbReference type="AlphaFoldDB" id="A0A635RBM5"/>
<comment type="caution">
    <text evidence="1">The sequence shown here is derived from an EMBL/GenBank/DDBJ whole genome shotgun (WGS) entry which is preliminary data.</text>
</comment>
<organism evidence="1">
    <name type="scientific">Salmonella enterica subsp. enterica serovar Chester</name>
    <dbReference type="NCBI Taxonomy" id="149386"/>
    <lineage>
        <taxon>Bacteria</taxon>
        <taxon>Pseudomonadati</taxon>
        <taxon>Pseudomonadota</taxon>
        <taxon>Gammaproteobacteria</taxon>
        <taxon>Enterobacterales</taxon>
        <taxon>Enterobacteriaceae</taxon>
        <taxon>Salmonella</taxon>
    </lineage>
</organism>
<evidence type="ECO:0000313" key="1">
    <source>
        <dbReference type="EMBL" id="EDH8304205.1"/>
    </source>
</evidence>
<protein>
    <submittedName>
        <fullName evidence="1">Uncharacterized protein</fullName>
    </submittedName>
</protein>
<sequence>MRSFGKLQVYRLVRGETCTGLLIADTRAQVYQRLTDITCEQPKVMSVSIHPLEVGNYTAVDFFHNAELIGRITLNRSAE</sequence>